<dbReference type="Pfam" id="PF13346">
    <property type="entry name" value="ABC2_membrane_5"/>
    <property type="match status" value="1"/>
</dbReference>
<keyword evidence="3" id="KW-1185">Reference proteome</keyword>
<feature type="transmembrane region" description="Helical" evidence="1">
    <location>
        <begin position="187"/>
        <end position="213"/>
    </location>
</feature>
<keyword evidence="1" id="KW-0812">Transmembrane</keyword>
<gene>
    <name evidence="2" type="ORF">DES48_10383</name>
</gene>
<dbReference type="AlphaFoldDB" id="A0A366EBQ1"/>
<keyword evidence="1" id="KW-1133">Transmembrane helix</keyword>
<keyword evidence="1" id="KW-0472">Membrane</keyword>
<feature type="transmembrane region" description="Helical" evidence="1">
    <location>
        <begin position="18"/>
        <end position="45"/>
    </location>
</feature>
<protein>
    <submittedName>
        <fullName evidence="2">ABC-2 family transporter</fullName>
    </submittedName>
</protein>
<dbReference type="RefSeq" id="WP_113867867.1">
    <property type="nucleotide sequence ID" value="NZ_BAABQN010000011.1"/>
</dbReference>
<dbReference type="OrthoDB" id="10003041at2"/>
<sequence>MQAMIALWKKDWFVNWKTIFMCALLICLYSPMIANVFIFGLLIMLNCFSVFREDKQSLVYIFLKSLPTRPKTIVYSRYTLLLMLVCLSTLLMWLLNWWVSYAKRDDPLNFIYPYQVQDVIFIFSIILIILSISLPMVYFFKSQLVVYSLMICWGGLWLLAFYWSDAYAEKQNQYDFFEQSTRGASDWLALVMPLSSGVTVILGVIAYLASMFLTEQLLKRKP</sequence>
<proteinExistence type="predicted"/>
<dbReference type="InterPro" id="IPR025699">
    <property type="entry name" value="ABC2_memb-like"/>
</dbReference>
<dbReference type="STRING" id="200904.GCA_900168775_03338"/>
<accession>A0A366EBQ1</accession>
<name>A0A366EBQ1_9BACI</name>
<dbReference type="Proteomes" id="UP000252254">
    <property type="component" value="Unassembled WGS sequence"/>
</dbReference>
<organism evidence="2 3">
    <name type="scientific">Paraliobacillus ryukyuensis</name>
    <dbReference type="NCBI Taxonomy" id="200904"/>
    <lineage>
        <taxon>Bacteria</taxon>
        <taxon>Bacillati</taxon>
        <taxon>Bacillota</taxon>
        <taxon>Bacilli</taxon>
        <taxon>Bacillales</taxon>
        <taxon>Bacillaceae</taxon>
        <taxon>Paraliobacillus</taxon>
    </lineage>
</organism>
<feature type="transmembrane region" description="Helical" evidence="1">
    <location>
        <begin position="78"/>
        <end position="99"/>
    </location>
</feature>
<reference evidence="2 3" key="1">
    <citation type="submission" date="2018-06" db="EMBL/GenBank/DDBJ databases">
        <title>Genomic Encyclopedia of Type Strains, Phase IV (KMG-IV): sequencing the most valuable type-strain genomes for metagenomic binning, comparative biology and taxonomic classification.</title>
        <authorList>
            <person name="Goeker M."/>
        </authorList>
    </citation>
    <scope>NUCLEOTIDE SEQUENCE [LARGE SCALE GENOMIC DNA]</scope>
    <source>
        <strain evidence="2 3">DSM 15140</strain>
    </source>
</reference>
<dbReference type="EMBL" id="QNRI01000003">
    <property type="protein sequence ID" value="RBO99757.1"/>
    <property type="molecule type" value="Genomic_DNA"/>
</dbReference>
<feature type="transmembrane region" description="Helical" evidence="1">
    <location>
        <begin position="119"/>
        <end position="137"/>
    </location>
</feature>
<evidence type="ECO:0000313" key="3">
    <source>
        <dbReference type="Proteomes" id="UP000252254"/>
    </source>
</evidence>
<comment type="caution">
    <text evidence="2">The sequence shown here is derived from an EMBL/GenBank/DDBJ whole genome shotgun (WGS) entry which is preliminary data.</text>
</comment>
<evidence type="ECO:0000256" key="1">
    <source>
        <dbReference type="SAM" id="Phobius"/>
    </source>
</evidence>
<evidence type="ECO:0000313" key="2">
    <source>
        <dbReference type="EMBL" id="RBO99757.1"/>
    </source>
</evidence>
<feature type="transmembrane region" description="Helical" evidence="1">
    <location>
        <begin position="144"/>
        <end position="163"/>
    </location>
</feature>